<dbReference type="Proteomes" id="UP001198983">
    <property type="component" value="Chromosome"/>
</dbReference>
<dbReference type="InterPro" id="IPR005650">
    <property type="entry name" value="BlaI_family"/>
</dbReference>
<evidence type="ECO:0000256" key="3">
    <source>
        <dbReference type="ARBA" id="ARBA00023125"/>
    </source>
</evidence>
<proteinExistence type="inferred from homology"/>
<organism evidence="5 6">
    <name type="scientific">Terrisporobacter hibernicus</name>
    <dbReference type="NCBI Taxonomy" id="2813371"/>
    <lineage>
        <taxon>Bacteria</taxon>
        <taxon>Bacillati</taxon>
        <taxon>Bacillota</taxon>
        <taxon>Clostridia</taxon>
        <taxon>Peptostreptococcales</taxon>
        <taxon>Peptostreptococcaceae</taxon>
        <taxon>Terrisporobacter</taxon>
    </lineage>
</organism>
<gene>
    <name evidence="5" type="ORF">JW646_13525</name>
</gene>
<evidence type="ECO:0000256" key="4">
    <source>
        <dbReference type="ARBA" id="ARBA00023163"/>
    </source>
</evidence>
<dbReference type="KEGG" id="tem:JW646_13525"/>
<keyword evidence="4" id="KW-0804">Transcription</keyword>
<keyword evidence="6" id="KW-1185">Reference proteome</keyword>
<dbReference type="GO" id="GO:0045892">
    <property type="term" value="P:negative regulation of DNA-templated transcription"/>
    <property type="evidence" value="ECO:0007669"/>
    <property type="project" value="InterPro"/>
</dbReference>
<reference evidence="5 6" key="1">
    <citation type="journal article" date="2023" name="Int. J. Syst. Evol. Microbiol.">
        <title>Terrisporobacter hibernicus sp. nov., isolated from bovine faeces in Northern Ireland.</title>
        <authorList>
            <person name="Mitchell M."/>
            <person name="Nguyen S.V."/>
            <person name="Connor M."/>
            <person name="Fairley D.J."/>
            <person name="Donoghue O."/>
            <person name="Marshall H."/>
            <person name="Koolman L."/>
            <person name="McMullan G."/>
            <person name="Schaffer K.E."/>
            <person name="McGrath J.W."/>
            <person name="Fanning S."/>
        </authorList>
    </citation>
    <scope>NUCLEOTIDE SEQUENCE [LARGE SCALE GENOMIC DNA]</scope>
    <source>
        <strain evidence="5 6">MCA3</strain>
    </source>
</reference>
<keyword evidence="2" id="KW-0805">Transcription regulation</keyword>
<dbReference type="InterPro" id="IPR036388">
    <property type="entry name" value="WH-like_DNA-bd_sf"/>
</dbReference>
<dbReference type="InterPro" id="IPR036390">
    <property type="entry name" value="WH_DNA-bd_sf"/>
</dbReference>
<evidence type="ECO:0000313" key="5">
    <source>
        <dbReference type="EMBL" id="UEL46654.1"/>
    </source>
</evidence>
<dbReference type="PIRSF" id="PIRSF019455">
    <property type="entry name" value="CopR_AtkY"/>
    <property type="match status" value="1"/>
</dbReference>
<evidence type="ECO:0000256" key="2">
    <source>
        <dbReference type="ARBA" id="ARBA00023015"/>
    </source>
</evidence>
<evidence type="ECO:0000313" key="6">
    <source>
        <dbReference type="Proteomes" id="UP001198983"/>
    </source>
</evidence>
<dbReference type="AlphaFoldDB" id="A0AAX2ZF10"/>
<sequence length="121" mass="14234">MKQNISESELEVMKVLWKFKEATSAEIIENLKDKREWKPKTIQTLITRLVSKDFVNVDKSNKKSYIYSASISEEEYKNYASKSFLEKLYNGSINKMVLSFVKDKKLSKAEIEELKDILRDE</sequence>
<dbReference type="Gene3D" id="1.10.4040.10">
    <property type="entry name" value="Penicillinase repressor domain"/>
    <property type="match status" value="1"/>
</dbReference>
<dbReference type="SUPFAM" id="SSF46785">
    <property type="entry name" value="Winged helix' DNA-binding domain"/>
    <property type="match status" value="1"/>
</dbReference>
<dbReference type="GO" id="GO:0003677">
    <property type="term" value="F:DNA binding"/>
    <property type="evidence" value="ECO:0007669"/>
    <property type="project" value="UniProtKB-KW"/>
</dbReference>
<keyword evidence="3" id="KW-0238">DNA-binding</keyword>
<dbReference type="EMBL" id="CP081135">
    <property type="protein sequence ID" value="UEL46654.1"/>
    <property type="molecule type" value="Genomic_DNA"/>
</dbReference>
<comment type="similarity">
    <text evidence="1">Belongs to the BlaI transcriptional regulatory family.</text>
</comment>
<accession>A0AAX2ZF10</accession>
<dbReference type="RefSeq" id="WP_074914984.1">
    <property type="nucleotide sequence ID" value="NZ_CP081135.1"/>
</dbReference>
<evidence type="ECO:0000256" key="1">
    <source>
        <dbReference type="ARBA" id="ARBA00011046"/>
    </source>
</evidence>
<dbReference type="Pfam" id="PF03965">
    <property type="entry name" value="Penicillinase_R"/>
    <property type="match status" value="1"/>
</dbReference>
<name>A0AAX2ZF10_9FIRM</name>
<dbReference type="Gene3D" id="1.10.10.10">
    <property type="entry name" value="Winged helix-like DNA-binding domain superfamily/Winged helix DNA-binding domain"/>
    <property type="match status" value="1"/>
</dbReference>
<protein>
    <submittedName>
        <fullName evidence="5">BlaI/MecI/CopY family transcriptional regulator</fullName>
    </submittedName>
</protein>